<dbReference type="PANTHER" id="PTHR40274:SF3">
    <property type="entry name" value="VIRGINIAMYCIN B LYASE"/>
    <property type="match status" value="1"/>
</dbReference>
<dbReference type="EMBL" id="SMLB01000021">
    <property type="protein sequence ID" value="TDD68338.1"/>
    <property type="molecule type" value="Genomic_DNA"/>
</dbReference>
<dbReference type="InterPro" id="IPR051344">
    <property type="entry name" value="Vgb"/>
</dbReference>
<dbReference type="Proteomes" id="UP000295217">
    <property type="component" value="Unassembled WGS sequence"/>
</dbReference>
<dbReference type="Pfam" id="PF13360">
    <property type="entry name" value="PQQ_2"/>
    <property type="match status" value="1"/>
</dbReference>
<accession>A0A4R5A817</accession>
<dbReference type="SMART" id="SM00564">
    <property type="entry name" value="PQQ"/>
    <property type="match status" value="3"/>
</dbReference>
<dbReference type="SUPFAM" id="SSF50969">
    <property type="entry name" value="YVTN repeat-like/Quinoprotein amine dehydrogenase"/>
    <property type="match status" value="1"/>
</dbReference>
<dbReference type="InterPro" id="IPR002372">
    <property type="entry name" value="PQQ_rpt_dom"/>
</dbReference>
<feature type="domain" description="Pyrrolo-quinoline quinone repeat" evidence="2">
    <location>
        <begin position="493"/>
        <end position="624"/>
    </location>
</feature>
<dbReference type="InterPro" id="IPR011044">
    <property type="entry name" value="Quino_amine_DH_bsu"/>
</dbReference>
<reference evidence="3 4" key="1">
    <citation type="submission" date="2019-02" db="EMBL/GenBank/DDBJ databases">
        <title>Draft genome sequences of novel Actinobacteria.</title>
        <authorList>
            <person name="Sahin N."/>
            <person name="Ay H."/>
            <person name="Saygin H."/>
        </authorList>
    </citation>
    <scope>NUCLEOTIDE SEQUENCE [LARGE SCALE GENOMIC DNA]</scope>
    <source>
        <strain evidence="3 4">8K307</strain>
    </source>
</reference>
<evidence type="ECO:0000259" key="2">
    <source>
        <dbReference type="Pfam" id="PF13360"/>
    </source>
</evidence>
<evidence type="ECO:0000313" key="4">
    <source>
        <dbReference type="Proteomes" id="UP000295217"/>
    </source>
</evidence>
<dbReference type="InterPro" id="IPR008964">
    <property type="entry name" value="Invasin/intimin_cell_adhesion"/>
</dbReference>
<dbReference type="InterPro" id="IPR013783">
    <property type="entry name" value="Ig-like_fold"/>
</dbReference>
<comment type="caution">
    <text evidence="3">The sequence shown here is derived from an EMBL/GenBank/DDBJ whole genome shotgun (WGS) entry which is preliminary data.</text>
</comment>
<name>A0A4R5A817_9ACTN</name>
<protein>
    <recommendedName>
        <fullName evidence="2">Pyrrolo-quinoline quinone repeat domain-containing protein</fullName>
    </recommendedName>
</protein>
<organism evidence="3 4">
    <name type="scientific">Jiangella aurantiaca</name>
    <dbReference type="NCBI Taxonomy" id="2530373"/>
    <lineage>
        <taxon>Bacteria</taxon>
        <taxon>Bacillati</taxon>
        <taxon>Actinomycetota</taxon>
        <taxon>Actinomycetes</taxon>
        <taxon>Jiangellales</taxon>
        <taxon>Jiangellaceae</taxon>
        <taxon>Jiangella</taxon>
    </lineage>
</organism>
<dbReference type="SUPFAM" id="SSF49373">
    <property type="entry name" value="Invasin/intimin cell-adhesion fragments"/>
    <property type="match status" value="1"/>
</dbReference>
<keyword evidence="4" id="KW-1185">Reference proteome</keyword>
<proteinExistence type="predicted"/>
<sequence>MRPCEQSTSAARRVPALPTTSSEHTHNYGLDRICPARYAAASSVRGGRMPRPSLLATFVLVVSLLASLSADASTPAAGDMAWTARPLGPASVATPTGSGGFIGDVLWFSTRQTTPPTLIGLDPATGRAVDQIPLPAGQGAWVSAASGTDVYVGTYTPAKLYRVDTVSGAVDEILTAGDSGAVIYALAVAPDGVVYAGTYESSGGRIFAYDPATGAVTDLGVTVPGQDYVRALVADERHVYAGIGAAASLVRIDRATLEFTDVTPPDLAGATFVSSLALHDGVLLGGVSPRGQLLALDTADPSRYELVQAPAETFVVAVAGGEAGRAYFAARPSGTLYGYDLWSGTAEVLAVPAPEKAANGLTFHDGRVWGLVDGLAYSYDPADGSVTGLPLDAAGVSPNPERPMALAADAEHVYVSGSGGVQIHDIARGTSSRVFVPGEAKSLWPTGDTVYLSVYTRALIYELPRVSGPVRSLADIGHEQTRPRDSFFDEPTGRLYVATEPDYGRYGGALAVYDTGAGELDVYRDIVKAQTISAVTADGDTVYIGSDIKSGLGTPPVATRAEVAAVDAGTGTVRWSVDAPAGATVIGDLQLIGGELVGITSTGLLFGLDQASGDLRWEHGLGANASVLTPSATGVYTTDGKSIFRLTWPEPGVPVVSTVYTGLAGEWAGPPTVAATPDGTALFAVQGRTLVRLDVPGELFAAVSASAASSWVGDPDRSRVWQAFVTVSVLDGHGSPLAGARVSTAWRSDSGRPPGAATTCVTGGDGSCVLRGTVADTAAVTVDVTGVAHPSLPRGEVEVSESVTVAAPERTFR</sequence>
<dbReference type="InterPro" id="IPR018391">
    <property type="entry name" value="PQQ_b-propeller_rpt"/>
</dbReference>
<dbReference type="Gene3D" id="2.130.10.10">
    <property type="entry name" value="YVTN repeat-like/Quinoprotein amine dehydrogenase"/>
    <property type="match status" value="2"/>
</dbReference>
<evidence type="ECO:0000313" key="3">
    <source>
        <dbReference type="EMBL" id="TDD68338.1"/>
    </source>
</evidence>
<dbReference type="AlphaFoldDB" id="A0A4R5A817"/>
<feature type="region of interest" description="Disordered" evidence="1">
    <location>
        <begin position="1"/>
        <end position="25"/>
    </location>
</feature>
<dbReference type="InterPro" id="IPR015943">
    <property type="entry name" value="WD40/YVTN_repeat-like_dom_sf"/>
</dbReference>
<dbReference type="GO" id="GO:0005975">
    <property type="term" value="P:carbohydrate metabolic process"/>
    <property type="evidence" value="ECO:0007669"/>
    <property type="project" value="UniProtKB-ARBA"/>
</dbReference>
<dbReference type="PANTHER" id="PTHR40274">
    <property type="entry name" value="VIRGINIAMYCIN B LYASE"/>
    <property type="match status" value="1"/>
</dbReference>
<evidence type="ECO:0000256" key="1">
    <source>
        <dbReference type="SAM" id="MobiDB-lite"/>
    </source>
</evidence>
<dbReference type="Gene3D" id="2.60.40.10">
    <property type="entry name" value="Immunoglobulins"/>
    <property type="match status" value="1"/>
</dbReference>
<feature type="compositionally biased region" description="Polar residues" evidence="1">
    <location>
        <begin position="1"/>
        <end position="10"/>
    </location>
</feature>
<gene>
    <name evidence="3" type="ORF">E1262_16160</name>
</gene>
<dbReference type="OrthoDB" id="57332at2"/>
<dbReference type="SUPFAM" id="SSF82171">
    <property type="entry name" value="DPP6 N-terminal domain-like"/>
    <property type="match status" value="1"/>
</dbReference>